<dbReference type="InParanoid" id="K1Q9B1"/>
<dbReference type="PANTHER" id="PTHR46900:SF2">
    <property type="entry name" value="TYROSINE-PROTEIN PHOSPHATASE NON-RECEPTOR TYPE 13"/>
    <property type="match status" value="1"/>
</dbReference>
<dbReference type="Pfam" id="PF00102">
    <property type="entry name" value="Y_phosphatase"/>
    <property type="match status" value="1"/>
</dbReference>
<dbReference type="InterPro" id="IPR052074">
    <property type="entry name" value="NonRcpt_TyrProt_Phosphatase"/>
</dbReference>
<dbReference type="InterPro" id="IPR029021">
    <property type="entry name" value="Prot-tyrosine_phosphatase-like"/>
</dbReference>
<evidence type="ECO:0000256" key="2">
    <source>
        <dbReference type="ARBA" id="ARBA00023242"/>
    </source>
</evidence>
<dbReference type="PRINTS" id="PR00700">
    <property type="entry name" value="PRTYPHPHTASE"/>
</dbReference>
<dbReference type="AlphaFoldDB" id="K1Q9B1"/>
<protein>
    <submittedName>
        <fullName evidence="3">Tyrosine-protein phosphatase non-receptor type 13</fullName>
    </submittedName>
</protein>
<reference evidence="3" key="1">
    <citation type="journal article" date="2012" name="Nature">
        <title>The oyster genome reveals stress adaptation and complexity of shell formation.</title>
        <authorList>
            <person name="Zhang G."/>
            <person name="Fang X."/>
            <person name="Guo X."/>
            <person name="Li L."/>
            <person name="Luo R."/>
            <person name="Xu F."/>
            <person name="Yang P."/>
            <person name="Zhang L."/>
            <person name="Wang X."/>
            <person name="Qi H."/>
            <person name="Xiong Z."/>
            <person name="Que H."/>
            <person name="Xie Y."/>
            <person name="Holland P.W."/>
            <person name="Paps J."/>
            <person name="Zhu Y."/>
            <person name="Wu F."/>
            <person name="Chen Y."/>
            <person name="Wang J."/>
            <person name="Peng C."/>
            <person name="Meng J."/>
            <person name="Yang L."/>
            <person name="Liu J."/>
            <person name="Wen B."/>
            <person name="Zhang N."/>
            <person name="Huang Z."/>
            <person name="Zhu Q."/>
            <person name="Feng Y."/>
            <person name="Mount A."/>
            <person name="Hedgecock D."/>
            <person name="Xu Z."/>
            <person name="Liu Y."/>
            <person name="Domazet-Loso T."/>
            <person name="Du Y."/>
            <person name="Sun X."/>
            <person name="Zhang S."/>
            <person name="Liu B."/>
            <person name="Cheng P."/>
            <person name="Jiang X."/>
            <person name="Li J."/>
            <person name="Fan D."/>
            <person name="Wang W."/>
            <person name="Fu W."/>
            <person name="Wang T."/>
            <person name="Wang B."/>
            <person name="Zhang J."/>
            <person name="Peng Z."/>
            <person name="Li Y."/>
            <person name="Li N."/>
            <person name="Wang J."/>
            <person name="Chen M."/>
            <person name="He Y."/>
            <person name="Tan F."/>
            <person name="Song X."/>
            <person name="Zheng Q."/>
            <person name="Huang R."/>
            <person name="Yang H."/>
            <person name="Du X."/>
            <person name="Chen L."/>
            <person name="Yang M."/>
            <person name="Gaffney P.M."/>
            <person name="Wang S."/>
            <person name="Luo L."/>
            <person name="She Z."/>
            <person name="Ming Y."/>
            <person name="Huang W."/>
            <person name="Zhang S."/>
            <person name="Huang B."/>
            <person name="Zhang Y."/>
            <person name="Qu T."/>
            <person name="Ni P."/>
            <person name="Miao G."/>
            <person name="Wang J."/>
            <person name="Wang Q."/>
            <person name="Steinberg C.E."/>
            <person name="Wang H."/>
            <person name="Li N."/>
            <person name="Qian L."/>
            <person name="Zhang G."/>
            <person name="Li Y."/>
            <person name="Yang H."/>
            <person name="Liu X."/>
            <person name="Wang J."/>
            <person name="Yin Y."/>
            <person name="Wang J."/>
        </authorList>
    </citation>
    <scope>NUCLEOTIDE SEQUENCE [LARGE SCALE GENOMIC DNA]</scope>
    <source>
        <strain evidence="3">05x7-T-G4-1.051#20</strain>
    </source>
</reference>
<evidence type="ECO:0000256" key="1">
    <source>
        <dbReference type="ARBA" id="ARBA00004123"/>
    </source>
</evidence>
<dbReference type="SUPFAM" id="SSF52799">
    <property type="entry name" value="(Phosphotyrosine protein) phosphatases II"/>
    <property type="match status" value="1"/>
</dbReference>
<dbReference type="PROSITE" id="PS50055">
    <property type="entry name" value="TYR_PHOSPHATASE_PTP"/>
    <property type="match status" value="1"/>
</dbReference>
<sequence>MKQELRQVKSTDECAIAKLPENKPLNRFRNILPYDFNRVELTGKHNYINASHILMNVGEMEAHYIAAQGPLPDTSYDFWQMIWEQNVSVIAMLTLDVENGKVKLYKLSLLRVQSLEHFEIREIMIENRPMGTGRLVYHFMFTNWPDQTAPDTRPLLQDQYTLSYLACLDALRSLSS</sequence>
<proteinExistence type="predicted"/>
<dbReference type="GO" id="GO:0005634">
    <property type="term" value="C:nucleus"/>
    <property type="evidence" value="ECO:0007669"/>
    <property type="project" value="UniProtKB-SubCell"/>
</dbReference>
<gene>
    <name evidence="3" type="ORF">CGI_10014313</name>
</gene>
<dbReference type="EMBL" id="JH818368">
    <property type="protein sequence ID" value="EKC33322.1"/>
    <property type="molecule type" value="Genomic_DNA"/>
</dbReference>
<dbReference type="SMART" id="SM00194">
    <property type="entry name" value="PTPc"/>
    <property type="match status" value="1"/>
</dbReference>
<keyword evidence="3" id="KW-0675">Receptor</keyword>
<organism evidence="3">
    <name type="scientific">Magallana gigas</name>
    <name type="common">Pacific oyster</name>
    <name type="synonym">Crassostrea gigas</name>
    <dbReference type="NCBI Taxonomy" id="29159"/>
    <lineage>
        <taxon>Eukaryota</taxon>
        <taxon>Metazoa</taxon>
        <taxon>Spiralia</taxon>
        <taxon>Lophotrochozoa</taxon>
        <taxon>Mollusca</taxon>
        <taxon>Bivalvia</taxon>
        <taxon>Autobranchia</taxon>
        <taxon>Pteriomorphia</taxon>
        <taxon>Ostreida</taxon>
        <taxon>Ostreoidea</taxon>
        <taxon>Ostreidae</taxon>
        <taxon>Magallana</taxon>
    </lineage>
</organism>
<dbReference type="PANTHER" id="PTHR46900">
    <property type="entry name" value="TYROSINE-PROTEIN PHOSPHATASE NON-RECEPTOR TYPE 13"/>
    <property type="match status" value="1"/>
</dbReference>
<dbReference type="HOGENOM" id="CLU_1526672_0_0_1"/>
<accession>K1Q9B1</accession>
<dbReference type="Gene3D" id="3.90.190.10">
    <property type="entry name" value="Protein tyrosine phosphatase superfamily"/>
    <property type="match status" value="1"/>
</dbReference>
<dbReference type="InterPro" id="IPR000242">
    <property type="entry name" value="PTP_cat"/>
</dbReference>
<keyword evidence="2" id="KW-0539">Nucleus</keyword>
<name>K1Q9B1_MAGGI</name>
<dbReference type="GO" id="GO:0004725">
    <property type="term" value="F:protein tyrosine phosphatase activity"/>
    <property type="evidence" value="ECO:0007669"/>
    <property type="project" value="InterPro"/>
</dbReference>
<evidence type="ECO:0000313" key="3">
    <source>
        <dbReference type="EMBL" id="EKC33322.1"/>
    </source>
</evidence>
<comment type="subcellular location">
    <subcellularLocation>
        <location evidence="1">Nucleus</location>
    </subcellularLocation>
</comment>